<dbReference type="Pfam" id="PF12900">
    <property type="entry name" value="Pyridox_ox_2"/>
    <property type="match status" value="1"/>
</dbReference>
<dbReference type="PANTHER" id="PTHR34071:SF2">
    <property type="entry name" value="FLAVIN-NUCLEOTIDE-BINDING PROTEIN"/>
    <property type="match status" value="1"/>
</dbReference>
<name>A0A9D1W3E4_9FIRM</name>
<dbReference type="Proteomes" id="UP000886780">
    <property type="component" value="Unassembled WGS sequence"/>
</dbReference>
<protein>
    <submittedName>
        <fullName evidence="1">Pyridoxamine 5'-phosphate oxidase family protein</fullName>
    </submittedName>
</protein>
<evidence type="ECO:0000313" key="1">
    <source>
        <dbReference type="EMBL" id="HIX51448.1"/>
    </source>
</evidence>
<proteinExistence type="predicted"/>
<reference evidence="1" key="1">
    <citation type="journal article" date="2021" name="PeerJ">
        <title>Extensive microbial diversity within the chicken gut microbiome revealed by metagenomics and culture.</title>
        <authorList>
            <person name="Gilroy R."/>
            <person name="Ravi A."/>
            <person name="Getino M."/>
            <person name="Pursley I."/>
            <person name="Horton D.L."/>
            <person name="Alikhan N.F."/>
            <person name="Baker D."/>
            <person name="Gharbi K."/>
            <person name="Hall N."/>
            <person name="Watson M."/>
            <person name="Adriaenssens E.M."/>
            <person name="Foster-Nyarko E."/>
            <person name="Jarju S."/>
            <person name="Secka A."/>
            <person name="Antonio M."/>
            <person name="Oren A."/>
            <person name="Chaudhuri R.R."/>
            <person name="La Ragione R."/>
            <person name="Hildebrand F."/>
            <person name="Pallen M.J."/>
        </authorList>
    </citation>
    <scope>NUCLEOTIDE SEQUENCE</scope>
    <source>
        <strain evidence="1">ChiGjej4B4-12881</strain>
    </source>
</reference>
<organism evidence="1 2">
    <name type="scientific">Candidatus Lachnoclostridium stercoripullorum</name>
    <dbReference type="NCBI Taxonomy" id="2838635"/>
    <lineage>
        <taxon>Bacteria</taxon>
        <taxon>Bacillati</taxon>
        <taxon>Bacillota</taxon>
        <taxon>Clostridia</taxon>
        <taxon>Lachnospirales</taxon>
        <taxon>Lachnospiraceae</taxon>
    </lineage>
</organism>
<accession>A0A9D1W3E4</accession>
<dbReference type="Gene3D" id="2.30.110.10">
    <property type="entry name" value="Electron Transport, Fmn-binding Protein, Chain A"/>
    <property type="match status" value="1"/>
</dbReference>
<dbReference type="PANTHER" id="PTHR34071">
    <property type="entry name" value="5-NITROIMIDAZOLE ANTIBIOTICS RESISTANCE PROTEIN, NIMA-FAMILY-RELATED PROTEIN-RELATED"/>
    <property type="match status" value="1"/>
</dbReference>
<dbReference type="EMBL" id="DXEU01000025">
    <property type="protein sequence ID" value="HIX51448.1"/>
    <property type="molecule type" value="Genomic_DNA"/>
</dbReference>
<dbReference type="AlphaFoldDB" id="A0A9D1W3E4"/>
<gene>
    <name evidence="1" type="ORF">IAA28_01430</name>
</gene>
<dbReference type="SUPFAM" id="SSF50475">
    <property type="entry name" value="FMN-binding split barrel"/>
    <property type="match status" value="1"/>
</dbReference>
<comment type="caution">
    <text evidence="1">The sequence shown here is derived from an EMBL/GenBank/DDBJ whole genome shotgun (WGS) entry which is preliminary data.</text>
</comment>
<sequence length="163" mass="17982">MFREMRRSRQALSREACEQILKENTSGVLAVSGNDGYPYAVPLSYVYEDGVIYFHGAPAGHKIDAIAADGKVSFCVVSQDEIHPEKYTTYYRSVIAFGKAQVITDEDEKWKALLLIAGKYAPLQAADHREAIGSHFKHACIIRLSVEHMSGKEALALVTPPAP</sequence>
<dbReference type="InterPro" id="IPR024747">
    <property type="entry name" value="Pyridox_Oxase-rel"/>
</dbReference>
<dbReference type="InterPro" id="IPR012349">
    <property type="entry name" value="Split_barrel_FMN-bd"/>
</dbReference>
<reference evidence="1" key="2">
    <citation type="submission" date="2021-04" db="EMBL/GenBank/DDBJ databases">
        <authorList>
            <person name="Gilroy R."/>
        </authorList>
    </citation>
    <scope>NUCLEOTIDE SEQUENCE</scope>
    <source>
        <strain evidence="1">ChiGjej4B4-12881</strain>
    </source>
</reference>
<evidence type="ECO:0000313" key="2">
    <source>
        <dbReference type="Proteomes" id="UP000886780"/>
    </source>
</evidence>